<evidence type="ECO:0000313" key="3">
    <source>
        <dbReference type="EMBL" id="MDR6214332.1"/>
    </source>
</evidence>
<evidence type="ECO:0000313" key="4">
    <source>
        <dbReference type="Proteomes" id="UP001267710"/>
    </source>
</evidence>
<organism evidence="3 4">
    <name type="scientific">Paracidovorax wautersii</name>
    <dbReference type="NCBI Taxonomy" id="1177982"/>
    <lineage>
        <taxon>Bacteria</taxon>
        <taxon>Pseudomonadati</taxon>
        <taxon>Pseudomonadota</taxon>
        <taxon>Betaproteobacteria</taxon>
        <taxon>Burkholderiales</taxon>
        <taxon>Comamonadaceae</taxon>
        <taxon>Paracidovorax</taxon>
    </lineage>
</organism>
<gene>
    <name evidence="3" type="ORF">QE399_002021</name>
</gene>
<keyword evidence="4" id="KW-1185">Reference proteome</keyword>
<feature type="signal peptide" evidence="2">
    <location>
        <begin position="1"/>
        <end position="27"/>
    </location>
</feature>
<dbReference type="InterPro" id="IPR006311">
    <property type="entry name" value="TAT_signal"/>
</dbReference>
<dbReference type="RefSeq" id="WP_309828446.1">
    <property type="nucleotide sequence ID" value="NZ_JAVIZX010000001.1"/>
</dbReference>
<dbReference type="EMBL" id="JAVIZX010000001">
    <property type="protein sequence ID" value="MDR6214332.1"/>
    <property type="molecule type" value="Genomic_DNA"/>
</dbReference>
<sequence length="117" mass="12392">MTRQRSTLAALAAAAALAAGGLLPATAAAGSYWHLAHNESGVTVHPEHFQGAKTREQVRAEAIEAQRSGAMVHISERGEPAAAPTSAARGLTRQQVVDDLLSETPEDRRARQRAFRG</sequence>
<accession>A0ABU1IAY2</accession>
<name>A0ABU1IAY2_9BURK</name>
<dbReference type="Proteomes" id="UP001267710">
    <property type="component" value="Unassembled WGS sequence"/>
</dbReference>
<evidence type="ECO:0000256" key="2">
    <source>
        <dbReference type="SAM" id="SignalP"/>
    </source>
</evidence>
<evidence type="ECO:0008006" key="5">
    <source>
        <dbReference type="Google" id="ProtNLM"/>
    </source>
</evidence>
<reference evidence="3 4" key="1">
    <citation type="submission" date="2023-08" db="EMBL/GenBank/DDBJ databases">
        <title>Functional and genomic diversity of the sorghum phyllosphere microbiome.</title>
        <authorList>
            <person name="Shade A."/>
        </authorList>
    </citation>
    <scope>NUCLEOTIDE SEQUENCE [LARGE SCALE GENOMIC DNA]</scope>
    <source>
        <strain evidence="3 4">SORGH_AS_0335</strain>
    </source>
</reference>
<dbReference type="PROSITE" id="PS51318">
    <property type="entry name" value="TAT"/>
    <property type="match status" value="1"/>
</dbReference>
<feature type="region of interest" description="Disordered" evidence="1">
    <location>
        <begin position="75"/>
        <end position="117"/>
    </location>
</feature>
<protein>
    <recommendedName>
        <fullName evidence="5">DUF4148 domain-containing protein</fullName>
    </recommendedName>
</protein>
<dbReference type="Pfam" id="PF13663">
    <property type="entry name" value="DUF4148"/>
    <property type="match status" value="1"/>
</dbReference>
<comment type="caution">
    <text evidence="3">The sequence shown here is derived from an EMBL/GenBank/DDBJ whole genome shotgun (WGS) entry which is preliminary data.</text>
</comment>
<proteinExistence type="predicted"/>
<keyword evidence="2" id="KW-0732">Signal</keyword>
<dbReference type="InterPro" id="IPR025421">
    <property type="entry name" value="DUF4148"/>
</dbReference>
<feature type="chain" id="PRO_5046824827" description="DUF4148 domain-containing protein" evidence="2">
    <location>
        <begin position="28"/>
        <end position="117"/>
    </location>
</feature>
<evidence type="ECO:0000256" key="1">
    <source>
        <dbReference type="SAM" id="MobiDB-lite"/>
    </source>
</evidence>